<dbReference type="CDD" id="cd22529">
    <property type="entry name" value="KH-II_NusA_rpt2"/>
    <property type="match status" value="1"/>
</dbReference>
<evidence type="ECO:0000256" key="7">
    <source>
        <dbReference type="HAMAP-Rule" id="MF_00945"/>
    </source>
</evidence>
<evidence type="ECO:0000313" key="12">
    <source>
        <dbReference type="Proteomes" id="UP000512167"/>
    </source>
</evidence>
<dbReference type="InterPro" id="IPR009019">
    <property type="entry name" value="KH_sf_prok-type"/>
</dbReference>
<comment type="subcellular location">
    <subcellularLocation>
        <location evidence="7">Cytoplasm</location>
    </subcellularLocation>
</comment>
<feature type="domain" description="Transcription factor NusA N-terminal" evidence="8">
    <location>
        <begin position="5"/>
        <end position="128"/>
    </location>
</feature>
<dbReference type="SUPFAM" id="SSF54814">
    <property type="entry name" value="Prokaryotic type KH domain (KH-domain type II)"/>
    <property type="match status" value="2"/>
</dbReference>
<feature type="domain" description="Transcription factor NusA first KH" evidence="9">
    <location>
        <begin position="202"/>
        <end position="279"/>
    </location>
</feature>
<dbReference type="GO" id="GO:0003700">
    <property type="term" value="F:DNA-binding transcription factor activity"/>
    <property type="evidence" value="ECO:0007669"/>
    <property type="project" value="InterPro"/>
</dbReference>
<dbReference type="PROSITE" id="PS50084">
    <property type="entry name" value="KH_TYPE_1"/>
    <property type="match status" value="1"/>
</dbReference>
<keyword evidence="5 7" id="KW-0805">Transcription regulation</keyword>
<evidence type="ECO:0000256" key="2">
    <source>
        <dbReference type="ARBA" id="ARBA00022490"/>
    </source>
</evidence>
<comment type="subunit">
    <text evidence="7">Monomer. Binds directly to the core enzyme of the DNA-dependent RNA polymerase and to nascent RNA.</text>
</comment>
<dbReference type="RefSeq" id="WP_312032550.1">
    <property type="nucleotide sequence ID" value="NZ_CP051151.1"/>
</dbReference>
<dbReference type="FunFam" id="3.30.300.20:FF:000005">
    <property type="entry name" value="Transcription termination/antitermination protein NusA"/>
    <property type="match status" value="1"/>
</dbReference>
<dbReference type="NCBIfam" id="TIGR01953">
    <property type="entry name" value="NusA"/>
    <property type="match status" value="1"/>
</dbReference>
<name>A0A7L6N6D0_9MOLU</name>
<evidence type="ECO:0000313" key="11">
    <source>
        <dbReference type="EMBL" id="QLY40054.1"/>
    </source>
</evidence>
<proteinExistence type="inferred from homology"/>
<dbReference type="HAMAP" id="MF_00945_B">
    <property type="entry name" value="NusA_B"/>
    <property type="match status" value="1"/>
</dbReference>
<dbReference type="EMBL" id="CP051151">
    <property type="protein sequence ID" value="QLY40054.1"/>
    <property type="molecule type" value="Genomic_DNA"/>
</dbReference>
<dbReference type="InterPro" id="IPR013735">
    <property type="entry name" value="TF_NusA_N"/>
</dbReference>
<keyword evidence="6 7" id="KW-0804">Transcription</keyword>
<evidence type="ECO:0000256" key="1">
    <source>
        <dbReference type="ARBA" id="ARBA00022472"/>
    </source>
</evidence>
<gene>
    <name evidence="7 11" type="primary">nusA</name>
    <name evidence="11" type="ORF">HF295_03935</name>
</gene>
<dbReference type="InterPro" id="IPR010213">
    <property type="entry name" value="TF_NusA"/>
</dbReference>
<dbReference type="Gene3D" id="2.40.50.140">
    <property type="entry name" value="Nucleic acid-binding proteins"/>
    <property type="match status" value="1"/>
</dbReference>
<protein>
    <recommendedName>
        <fullName evidence="7">Transcription termination/antitermination protein NusA</fullName>
    </recommendedName>
</protein>
<dbReference type="Pfam" id="PF08529">
    <property type="entry name" value="NusA_N"/>
    <property type="match status" value="1"/>
</dbReference>
<dbReference type="Pfam" id="PF26594">
    <property type="entry name" value="KH_NusA_2nd"/>
    <property type="match status" value="1"/>
</dbReference>
<organism evidence="11 12">
    <name type="scientific">Hujiaoplasma nucleasis</name>
    <dbReference type="NCBI Taxonomy" id="2725268"/>
    <lineage>
        <taxon>Bacteria</taxon>
        <taxon>Bacillati</taxon>
        <taxon>Mycoplasmatota</taxon>
        <taxon>Mollicutes</taxon>
        <taxon>Candidatus Izemoplasmatales</taxon>
        <taxon>Hujiaoplasmataceae</taxon>
        <taxon>Hujiaoplasma</taxon>
    </lineage>
</organism>
<evidence type="ECO:0000259" key="9">
    <source>
        <dbReference type="Pfam" id="PF13184"/>
    </source>
</evidence>
<dbReference type="SUPFAM" id="SSF50249">
    <property type="entry name" value="Nucleic acid-binding proteins"/>
    <property type="match status" value="1"/>
</dbReference>
<evidence type="ECO:0000256" key="3">
    <source>
        <dbReference type="ARBA" id="ARBA00022814"/>
    </source>
</evidence>
<dbReference type="InterPro" id="IPR058582">
    <property type="entry name" value="KH_NusA_2nd"/>
</dbReference>
<evidence type="ECO:0000259" key="8">
    <source>
        <dbReference type="Pfam" id="PF08529"/>
    </source>
</evidence>
<accession>A0A7L6N6D0</accession>
<comment type="similarity">
    <text evidence="7">Belongs to the NusA family.</text>
</comment>
<sequence length="354" mass="39524">MISKDFFKALENLAIEKNVSQEEILKIFGDGLIKAYEKAYGGKNNAEVIFNSEKAEIDIVSKSIVVDEIDPNSEPGHEITLEQAREIKKNAKVGDIIKEKITPKNFGRLAASTAKQMLTQGLKQLERDKNYEYFESRVGEMIIAEVIKIKNDFVTLFLGRDTETSIPSRDLLASDLIVGSKVNVYITKVEKTNKDPKVYVSRTDRNLVIRLMENEIPELAEGIIEIFGLARDPGDRCKVCVLSNDENVDPVGACLGRNGMRIKNVIDSLNGEKIDIYKYSKNPEELIANSIQPARTLSVQYDEREKSAILVVPDDQLSLAIGKRGQNARLAVQSSGWKIDIKAESQALSEGIEF</sequence>
<dbReference type="Gene3D" id="3.30.300.20">
    <property type="match status" value="2"/>
</dbReference>
<dbReference type="InterPro" id="IPR025249">
    <property type="entry name" value="TF_NusA_KH_1st"/>
</dbReference>
<dbReference type="GO" id="GO:0031564">
    <property type="term" value="P:transcription antitermination"/>
    <property type="evidence" value="ECO:0007669"/>
    <property type="project" value="UniProtKB-UniRule"/>
</dbReference>
<keyword evidence="12" id="KW-1185">Reference proteome</keyword>
<dbReference type="PANTHER" id="PTHR22648">
    <property type="entry name" value="TRANSCRIPTION TERMINATION FACTOR NUSA"/>
    <property type="match status" value="1"/>
</dbReference>
<feature type="domain" description="NusA-like second KH" evidence="10">
    <location>
        <begin position="283"/>
        <end position="347"/>
    </location>
</feature>
<evidence type="ECO:0000256" key="4">
    <source>
        <dbReference type="ARBA" id="ARBA00022884"/>
    </source>
</evidence>
<dbReference type="Gene3D" id="3.30.1480.10">
    <property type="entry name" value="NusA, N-terminal domain"/>
    <property type="match status" value="1"/>
</dbReference>
<dbReference type="AlphaFoldDB" id="A0A7L6N6D0"/>
<keyword evidence="2 7" id="KW-0963">Cytoplasm</keyword>
<dbReference type="CDD" id="cd02134">
    <property type="entry name" value="KH-II_NusA_rpt1"/>
    <property type="match status" value="1"/>
</dbReference>
<dbReference type="FunFam" id="3.30.300.20:FF:000002">
    <property type="entry name" value="Transcription termination/antitermination protein NusA"/>
    <property type="match status" value="1"/>
</dbReference>
<keyword evidence="3 7" id="KW-0889">Transcription antitermination</keyword>
<dbReference type="KEGG" id="tbk:HF295_03935"/>
<dbReference type="InterPro" id="IPR030842">
    <property type="entry name" value="TF_NusA_bacterial"/>
</dbReference>
<dbReference type="GO" id="GO:0005829">
    <property type="term" value="C:cytosol"/>
    <property type="evidence" value="ECO:0007669"/>
    <property type="project" value="TreeGrafter"/>
</dbReference>
<evidence type="ECO:0000256" key="6">
    <source>
        <dbReference type="ARBA" id="ARBA00023163"/>
    </source>
</evidence>
<keyword evidence="1 7" id="KW-0806">Transcription termination</keyword>
<dbReference type="Proteomes" id="UP000512167">
    <property type="component" value="Chromosome"/>
</dbReference>
<evidence type="ECO:0000259" key="10">
    <source>
        <dbReference type="Pfam" id="PF26594"/>
    </source>
</evidence>
<dbReference type="GO" id="GO:0003723">
    <property type="term" value="F:RNA binding"/>
    <property type="evidence" value="ECO:0007669"/>
    <property type="project" value="UniProtKB-UniRule"/>
</dbReference>
<dbReference type="GO" id="GO:0006353">
    <property type="term" value="P:DNA-templated transcription termination"/>
    <property type="evidence" value="ECO:0007669"/>
    <property type="project" value="UniProtKB-UniRule"/>
</dbReference>
<dbReference type="InterPro" id="IPR036555">
    <property type="entry name" value="NusA_N_sf"/>
</dbReference>
<dbReference type="PANTHER" id="PTHR22648:SF0">
    <property type="entry name" value="TRANSCRIPTION TERMINATION_ANTITERMINATION PROTEIN NUSA"/>
    <property type="match status" value="1"/>
</dbReference>
<dbReference type="InterPro" id="IPR015946">
    <property type="entry name" value="KH_dom-like_a/b"/>
</dbReference>
<keyword evidence="4 7" id="KW-0694">RNA-binding</keyword>
<dbReference type="SUPFAM" id="SSF69705">
    <property type="entry name" value="Transcription factor NusA, N-terminal domain"/>
    <property type="match status" value="1"/>
</dbReference>
<dbReference type="Pfam" id="PF13184">
    <property type="entry name" value="KH_NusA_1st"/>
    <property type="match status" value="1"/>
</dbReference>
<dbReference type="InterPro" id="IPR012340">
    <property type="entry name" value="NA-bd_OB-fold"/>
</dbReference>
<comment type="function">
    <text evidence="7">Participates in both transcription termination and antitermination.</text>
</comment>
<reference evidence="11 12" key="1">
    <citation type="submission" date="2020-04" db="EMBL/GenBank/DDBJ databases">
        <authorList>
            <person name="Zheng R.K."/>
            <person name="Sun C.M."/>
        </authorList>
    </citation>
    <scope>NUCLEOTIDE SEQUENCE [LARGE SCALE GENOMIC DNA]</scope>
    <source>
        <strain evidence="12">zrk29</strain>
    </source>
</reference>
<evidence type="ECO:0000256" key="5">
    <source>
        <dbReference type="ARBA" id="ARBA00023015"/>
    </source>
</evidence>